<dbReference type="EMBL" id="VSSQ01035099">
    <property type="protein sequence ID" value="MPM87233.1"/>
    <property type="molecule type" value="Genomic_DNA"/>
</dbReference>
<sequence>MHGPAPAPAVPGFLAEQLRHGKVRPGALCKAVPVSPVGRGDIVRRPQGKARAHAAGLLSHIQMDIARQLAAGKAVGGLRFKGPNQRHPPIGLAIPVRSANRFLCFQGTASFLFRAEHRIQNFLFVNPAE</sequence>
<evidence type="ECO:0000313" key="1">
    <source>
        <dbReference type="EMBL" id="MPM87233.1"/>
    </source>
</evidence>
<gene>
    <name evidence="1" type="ORF">SDC9_134328</name>
</gene>
<accession>A0A645DEF8</accession>
<reference evidence="1" key="1">
    <citation type="submission" date="2019-08" db="EMBL/GenBank/DDBJ databases">
        <authorList>
            <person name="Kucharzyk K."/>
            <person name="Murdoch R.W."/>
            <person name="Higgins S."/>
            <person name="Loffler F."/>
        </authorList>
    </citation>
    <scope>NUCLEOTIDE SEQUENCE</scope>
</reference>
<organism evidence="1">
    <name type="scientific">bioreactor metagenome</name>
    <dbReference type="NCBI Taxonomy" id="1076179"/>
    <lineage>
        <taxon>unclassified sequences</taxon>
        <taxon>metagenomes</taxon>
        <taxon>ecological metagenomes</taxon>
    </lineage>
</organism>
<name>A0A645DEF8_9ZZZZ</name>
<protein>
    <submittedName>
        <fullName evidence="1">Uncharacterized protein</fullName>
    </submittedName>
</protein>
<comment type="caution">
    <text evidence="1">The sequence shown here is derived from an EMBL/GenBank/DDBJ whole genome shotgun (WGS) entry which is preliminary data.</text>
</comment>
<proteinExistence type="predicted"/>
<dbReference type="AlphaFoldDB" id="A0A645DEF8"/>